<dbReference type="Proteomes" id="UP001501752">
    <property type="component" value="Unassembled WGS sequence"/>
</dbReference>
<accession>A0ABP9DLU4</accession>
<evidence type="ECO:0000256" key="1">
    <source>
        <dbReference type="SAM" id="MobiDB-lite"/>
    </source>
</evidence>
<sequence>MDDFRTALSEELSELSAPPLAGLIEAATRDGRRVRRRRTVAAAVGSVTALAAAVALLGGPVGPLRQPAAGPAVQSAAAEPPVGPPSPSASAHTVPTTSRALLAAVVQALPGTTWKGSDYAVSGPEQDVSAMLNVTEGTGTGVVRVTLLAGKDSGCTQGGARFCTFDSRGQLTSVDYLTAPCPQTVVVTVRRADATRAQVLFGNCRIGENAYYFPPGANALTAQQAVELAGGPALSLHSDSRTVEAAEQQYRRAAPLR</sequence>
<evidence type="ECO:0000313" key="3">
    <source>
        <dbReference type="EMBL" id="GAA4846879.1"/>
    </source>
</evidence>
<evidence type="ECO:0008006" key="5">
    <source>
        <dbReference type="Google" id="ProtNLM"/>
    </source>
</evidence>
<reference evidence="4" key="1">
    <citation type="journal article" date="2019" name="Int. J. Syst. Evol. Microbiol.">
        <title>The Global Catalogue of Microorganisms (GCM) 10K type strain sequencing project: providing services to taxonomists for standard genome sequencing and annotation.</title>
        <authorList>
            <consortium name="The Broad Institute Genomics Platform"/>
            <consortium name="The Broad Institute Genome Sequencing Center for Infectious Disease"/>
            <person name="Wu L."/>
            <person name="Ma J."/>
        </authorList>
    </citation>
    <scope>NUCLEOTIDE SEQUENCE [LARGE SCALE GENOMIC DNA]</scope>
    <source>
        <strain evidence="4">JCM 13006</strain>
    </source>
</reference>
<protein>
    <recommendedName>
        <fullName evidence="5">Tat pathway signal sequence domain protein</fullName>
    </recommendedName>
</protein>
<dbReference type="RefSeq" id="WP_345696844.1">
    <property type="nucleotide sequence ID" value="NZ_BAABIS010000001.1"/>
</dbReference>
<feature type="compositionally biased region" description="Low complexity" evidence="1">
    <location>
        <begin position="67"/>
        <end position="80"/>
    </location>
</feature>
<proteinExistence type="predicted"/>
<keyword evidence="4" id="KW-1185">Reference proteome</keyword>
<keyword evidence="2" id="KW-0472">Membrane</keyword>
<evidence type="ECO:0000313" key="4">
    <source>
        <dbReference type="Proteomes" id="UP001501752"/>
    </source>
</evidence>
<keyword evidence="2" id="KW-1133">Transmembrane helix</keyword>
<evidence type="ECO:0000256" key="2">
    <source>
        <dbReference type="SAM" id="Phobius"/>
    </source>
</evidence>
<organism evidence="3 4">
    <name type="scientific">Kitasatospora terrestris</name>
    <dbReference type="NCBI Taxonomy" id="258051"/>
    <lineage>
        <taxon>Bacteria</taxon>
        <taxon>Bacillati</taxon>
        <taxon>Actinomycetota</taxon>
        <taxon>Actinomycetes</taxon>
        <taxon>Kitasatosporales</taxon>
        <taxon>Streptomycetaceae</taxon>
        <taxon>Kitasatospora</taxon>
    </lineage>
</organism>
<feature type="transmembrane region" description="Helical" evidence="2">
    <location>
        <begin position="39"/>
        <end position="58"/>
    </location>
</feature>
<dbReference type="EMBL" id="BAABIS010000001">
    <property type="protein sequence ID" value="GAA4846879.1"/>
    <property type="molecule type" value="Genomic_DNA"/>
</dbReference>
<comment type="caution">
    <text evidence="3">The sequence shown here is derived from an EMBL/GenBank/DDBJ whole genome shotgun (WGS) entry which is preliminary data.</text>
</comment>
<keyword evidence="2" id="KW-0812">Transmembrane</keyword>
<name>A0ABP9DLU4_9ACTN</name>
<feature type="region of interest" description="Disordered" evidence="1">
    <location>
        <begin position="67"/>
        <end position="94"/>
    </location>
</feature>
<gene>
    <name evidence="3" type="ORF">GCM10023235_24550</name>
</gene>